<name>A0A1N6IGP1_9RHOB</name>
<dbReference type="PANTHER" id="PTHR43352:SF1">
    <property type="entry name" value="ANTHRANILATE--COA LIGASE"/>
    <property type="match status" value="1"/>
</dbReference>
<dbReference type="SUPFAM" id="SSF56801">
    <property type="entry name" value="Acetyl-CoA synthetase-like"/>
    <property type="match status" value="1"/>
</dbReference>
<evidence type="ECO:0000313" key="4">
    <source>
        <dbReference type="Proteomes" id="UP000184932"/>
    </source>
</evidence>
<evidence type="ECO:0000256" key="1">
    <source>
        <dbReference type="ARBA" id="ARBA00022598"/>
    </source>
</evidence>
<keyword evidence="1" id="KW-0436">Ligase</keyword>
<dbReference type="GO" id="GO:0044550">
    <property type="term" value="P:secondary metabolite biosynthetic process"/>
    <property type="evidence" value="ECO:0007669"/>
    <property type="project" value="TreeGrafter"/>
</dbReference>
<dbReference type="RefSeq" id="WP_084193207.1">
    <property type="nucleotide sequence ID" value="NZ_FSRL01000002.1"/>
</dbReference>
<dbReference type="Gene3D" id="3.40.50.12780">
    <property type="entry name" value="N-terminal domain of ligase-like"/>
    <property type="match status" value="1"/>
</dbReference>
<evidence type="ECO:0000313" key="3">
    <source>
        <dbReference type="EMBL" id="SIO31197.1"/>
    </source>
</evidence>
<protein>
    <submittedName>
        <fullName evidence="3">AMP-binding enzyme</fullName>
    </submittedName>
</protein>
<dbReference type="Pfam" id="PF00501">
    <property type="entry name" value="AMP-binding"/>
    <property type="match status" value="1"/>
</dbReference>
<organism evidence="3 4">
    <name type="scientific">Vannielia litorea</name>
    <dbReference type="NCBI Taxonomy" id="1217970"/>
    <lineage>
        <taxon>Bacteria</taxon>
        <taxon>Pseudomonadati</taxon>
        <taxon>Pseudomonadota</taxon>
        <taxon>Alphaproteobacteria</taxon>
        <taxon>Rhodobacterales</taxon>
        <taxon>Paracoccaceae</taxon>
        <taxon>Vannielia</taxon>
    </lineage>
</organism>
<dbReference type="InterPro" id="IPR000873">
    <property type="entry name" value="AMP-dep_synth/lig_dom"/>
</dbReference>
<sequence length="162" mass="17681">MNSNAALYFVDRHVTEGRAEKPAFREADGAKRSQTYGELSRESARFAGALIRHGLRREERVAMIVHDQIEFPVVFWGAMKAGAIPVTLNTLLAAPDYEATRRPISTSAACAAWKTGSTRRSPTSPRASACPGRAPATRCAAGDVITSRLHRRAQLHQKAPAR</sequence>
<evidence type="ECO:0000259" key="2">
    <source>
        <dbReference type="Pfam" id="PF00501"/>
    </source>
</evidence>
<reference evidence="4" key="1">
    <citation type="submission" date="2016-11" db="EMBL/GenBank/DDBJ databases">
        <authorList>
            <person name="Varghese N."/>
            <person name="Submissions S."/>
        </authorList>
    </citation>
    <scope>NUCLEOTIDE SEQUENCE [LARGE SCALE GENOMIC DNA]</scope>
    <source>
        <strain evidence="4">DSM 29440</strain>
    </source>
</reference>
<feature type="domain" description="AMP-dependent synthetase/ligase" evidence="2">
    <location>
        <begin position="16"/>
        <end position="97"/>
    </location>
</feature>
<dbReference type="STRING" id="1217970.SAMN05444002_3870"/>
<dbReference type="AlphaFoldDB" id="A0A1N6IGP1"/>
<dbReference type="EMBL" id="FSRL01000002">
    <property type="protein sequence ID" value="SIO31197.1"/>
    <property type="molecule type" value="Genomic_DNA"/>
</dbReference>
<keyword evidence="4" id="KW-1185">Reference proteome</keyword>
<gene>
    <name evidence="3" type="ORF">SAMN05444002_3870</name>
</gene>
<accession>A0A1N6IGP1</accession>
<dbReference type="InterPro" id="IPR042099">
    <property type="entry name" value="ANL_N_sf"/>
</dbReference>
<proteinExistence type="predicted"/>
<dbReference type="GO" id="GO:0016878">
    <property type="term" value="F:acid-thiol ligase activity"/>
    <property type="evidence" value="ECO:0007669"/>
    <property type="project" value="TreeGrafter"/>
</dbReference>
<dbReference type="Proteomes" id="UP000184932">
    <property type="component" value="Unassembled WGS sequence"/>
</dbReference>
<dbReference type="PANTHER" id="PTHR43352">
    <property type="entry name" value="ACETYL-COA SYNTHETASE"/>
    <property type="match status" value="1"/>
</dbReference>